<dbReference type="EMBL" id="FOEI01000002">
    <property type="protein sequence ID" value="SEP79649.1"/>
    <property type="molecule type" value="Genomic_DNA"/>
</dbReference>
<name>A0A1H9ASL6_9FLAO</name>
<feature type="domain" description="TPM" evidence="1">
    <location>
        <begin position="4"/>
        <end position="121"/>
    </location>
</feature>
<accession>A0A1H9ASL6</accession>
<dbReference type="InterPro" id="IPR007621">
    <property type="entry name" value="TPM_dom"/>
</dbReference>
<keyword evidence="3" id="KW-1185">Reference proteome</keyword>
<organism evidence="2 3">
    <name type="scientific">Flavobacterium urocaniciphilum</name>
    <dbReference type="NCBI Taxonomy" id="1299341"/>
    <lineage>
        <taxon>Bacteria</taxon>
        <taxon>Pseudomonadati</taxon>
        <taxon>Bacteroidota</taxon>
        <taxon>Flavobacteriia</taxon>
        <taxon>Flavobacteriales</taxon>
        <taxon>Flavobacteriaceae</taxon>
        <taxon>Flavobacterium</taxon>
    </lineage>
</organism>
<dbReference type="Pfam" id="PF04536">
    <property type="entry name" value="TPM_phosphatase"/>
    <property type="match status" value="1"/>
</dbReference>
<dbReference type="RefSeq" id="WP_091466328.1">
    <property type="nucleotide sequence ID" value="NZ_FOEI01000002.1"/>
</dbReference>
<evidence type="ECO:0000259" key="1">
    <source>
        <dbReference type="Pfam" id="PF04536"/>
    </source>
</evidence>
<dbReference type="PANTHER" id="PTHR30373">
    <property type="entry name" value="UPF0603 PROTEIN YGCG"/>
    <property type="match status" value="1"/>
</dbReference>
<dbReference type="AlphaFoldDB" id="A0A1H9ASL6"/>
<dbReference type="OrthoDB" id="9786161at2"/>
<proteinExistence type="predicted"/>
<sequence>MSKTEDFLTKAEEQEIVQAIVEAEKNTSGEIRVHIEENNTKPPVERAQEVFHILKMDATELKNGVLFYICMQTKSFAIIGDQGIDKLVEDDFWDCTKDLVISHFKKGEFKLGLINGILRAGERLKKYFPYDHENDTNELSNEISRN</sequence>
<reference evidence="2 3" key="1">
    <citation type="submission" date="2016-10" db="EMBL/GenBank/DDBJ databases">
        <authorList>
            <person name="de Groot N.N."/>
        </authorList>
    </citation>
    <scope>NUCLEOTIDE SEQUENCE [LARGE SCALE GENOMIC DNA]</scope>
    <source>
        <strain evidence="2 3">DSM 27078</strain>
    </source>
</reference>
<dbReference type="PANTHER" id="PTHR30373:SF8">
    <property type="entry name" value="BLL7265 PROTEIN"/>
    <property type="match status" value="1"/>
</dbReference>
<dbReference type="Proteomes" id="UP000198648">
    <property type="component" value="Unassembled WGS sequence"/>
</dbReference>
<gene>
    <name evidence="2" type="ORF">SAMN05444005_102314</name>
</gene>
<evidence type="ECO:0000313" key="3">
    <source>
        <dbReference type="Proteomes" id="UP000198648"/>
    </source>
</evidence>
<protein>
    <submittedName>
        <fullName evidence="2">TLP18.3, Psb32 and MOLO-1 founding protein of phosphatase</fullName>
    </submittedName>
</protein>
<dbReference type="STRING" id="1299341.SAMN05444005_102314"/>
<evidence type="ECO:0000313" key="2">
    <source>
        <dbReference type="EMBL" id="SEP79649.1"/>
    </source>
</evidence>
<dbReference type="Gene3D" id="3.10.310.50">
    <property type="match status" value="1"/>
</dbReference>